<name>A0A0A9EFC4_ARUDO</name>
<accession>A0A0A9EFC4</accession>
<evidence type="ECO:0000313" key="1">
    <source>
        <dbReference type="EMBL" id="JAD99464.1"/>
    </source>
</evidence>
<reference evidence="1" key="1">
    <citation type="submission" date="2014-09" db="EMBL/GenBank/DDBJ databases">
        <authorList>
            <person name="Magalhaes I.L.F."/>
            <person name="Oliveira U."/>
            <person name="Santos F.R."/>
            <person name="Vidigal T.H.D.A."/>
            <person name="Brescovit A.D."/>
            <person name="Santos A.J."/>
        </authorList>
    </citation>
    <scope>NUCLEOTIDE SEQUENCE</scope>
    <source>
        <tissue evidence="1">Shoot tissue taken approximately 20 cm above the soil surface</tissue>
    </source>
</reference>
<reference evidence="1" key="2">
    <citation type="journal article" date="2015" name="Data Brief">
        <title>Shoot transcriptome of the giant reed, Arundo donax.</title>
        <authorList>
            <person name="Barrero R.A."/>
            <person name="Guerrero F.D."/>
            <person name="Moolhuijzen P."/>
            <person name="Goolsby J.A."/>
            <person name="Tidwell J."/>
            <person name="Bellgard S.E."/>
            <person name="Bellgard M.I."/>
        </authorList>
    </citation>
    <scope>NUCLEOTIDE SEQUENCE</scope>
    <source>
        <tissue evidence="1">Shoot tissue taken approximately 20 cm above the soil surface</tissue>
    </source>
</reference>
<proteinExistence type="predicted"/>
<dbReference type="EMBL" id="GBRH01198431">
    <property type="protein sequence ID" value="JAD99464.1"/>
    <property type="molecule type" value="Transcribed_RNA"/>
</dbReference>
<protein>
    <submittedName>
        <fullName evidence="1">Uncharacterized protein</fullName>
    </submittedName>
</protein>
<organism evidence="1">
    <name type="scientific">Arundo donax</name>
    <name type="common">Giant reed</name>
    <name type="synonym">Donax arundinaceus</name>
    <dbReference type="NCBI Taxonomy" id="35708"/>
    <lineage>
        <taxon>Eukaryota</taxon>
        <taxon>Viridiplantae</taxon>
        <taxon>Streptophyta</taxon>
        <taxon>Embryophyta</taxon>
        <taxon>Tracheophyta</taxon>
        <taxon>Spermatophyta</taxon>
        <taxon>Magnoliopsida</taxon>
        <taxon>Liliopsida</taxon>
        <taxon>Poales</taxon>
        <taxon>Poaceae</taxon>
        <taxon>PACMAD clade</taxon>
        <taxon>Arundinoideae</taxon>
        <taxon>Arundineae</taxon>
        <taxon>Arundo</taxon>
    </lineage>
</organism>
<dbReference type="AlphaFoldDB" id="A0A0A9EFC4"/>
<sequence length="72" mass="7251">MVGVEEVEGCVVGARIIGGSGVEEGTGGMVRARRSGGGGGSGFWIHAVKEDPERGASGLKRKGAAAVYFRAC</sequence>